<dbReference type="EMBL" id="CP025746">
    <property type="protein sequence ID" value="QAA33567.1"/>
    <property type="molecule type" value="Genomic_DNA"/>
</dbReference>
<name>A0A3R5UH35_9CLOT</name>
<evidence type="ECO:0000259" key="1">
    <source>
        <dbReference type="Pfam" id="PF09664"/>
    </source>
</evidence>
<evidence type="ECO:0000313" key="3">
    <source>
        <dbReference type="EMBL" id="QAA33567.1"/>
    </source>
</evidence>
<sequence length="430" mass="49880">MQGEETLTQQCISYFKSNAGYKRIFQRIREKYESLGSLGGTVVLTNLKEEEKEVLTGLFRKDYNKKNCSFKVENFIKALDNTRFEGVNFQMVFEGYFGEKILYKKEEKTIYEKEKTAFLKDIINSLRGTRGEGWLEYIVQTKENPYRIISQRYDENKERLRANLLLVCHGFNNLSFEENKLVRLAVFSSAINRDPHGFDINTDIGTLLIYAIIYKLKMSYPENAEELNEVLYKAGIIRDEVSNFTLCSGLTAYKGDKEHMGWRGFYEDCEPLQVSLWNLSKLDKIKSPLGKVYVFENPTVFSEVLYYTSEIRPSLVCTFGQFKLASLILLDKLVDSGATIYYSGDFDPEGLSMADKLKQRYAHKAILWRYEAEDYLKIQSDVALSPARLKKLDKLKSKELQAISTIIKEKKNGAYQELLIDEYIRDIKSH</sequence>
<dbReference type="Pfam" id="PF11796">
    <property type="entry name" value="DUF3323"/>
    <property type="match status" value="1"/>
</dbReference>
<accession>A0A3R5UH35</accession>
<dbReference type="NCBIfam" id="TIGR02679">
    <property type="entry name" value="TIGR02679 family protein"/>
    <property type="match status" value="1"/>
</dbReference>
<dbReference type="Pfam" id="PF09664">
    <property type="entry name" value="DUF2399"/>
    <property type="match status" value="1"/>
</dbReference>
<keyword evidence="4" id="KW-1185">Reference proteome</keyword>
<protein>
    <submittedName>
        <fullName evidence="3">TIGR02679 family protein</fullName>
    </submittedName>
</protein>
<evidence type="ECO:0000313" key="4">
    <source>
        <dbReference type="Proteomes" id="UP000286268"/>
    </source>
</evidence>
<feature type="domain" description="DUF2399" evidence="1">
    <location>
        <begin position="274"/>
        <end position="427"/>
    </location>
</feature>
<organism evidence="3 4">
    <name type="scientific">Clostridium manihotivorum</name>
    <dbReference type="NCBI Taxonomy" id="2320868"/>
    <lineage>
        <taxon>Bacteria</taxon>
        <taxon>Bacillati</taxon>
        <taxon>Bacillota</taxon>
        <taxon>Clostridia</taxon>
        <taxon>Eubacteriales</taxon>
        <taxon>Clostridiaceae</taxon>
        <taxon>Clostridium</taxon>
    </lineage>
</organism>
<feature type="domain" description="Conserved hypothetical protein CHP02679 N terminus" evidence="2">
    <location>
        <begin position="38"/>
        <end position="251"/>
    </location>
</feature>
<gene>
    <name evidence="3" type="ORF">C1I91_19050</name>
</gene>
<reference evidence="3 4" key="1">
    <citation type="submission" date="2018-01" db="EMBL/GenBank/DDBJ databases">
        <title>Genome Sequencing and Assembly of Anaerobacter polyendosporus strain CT4.</title>
        <authorList>
            <person name="Tachaapaikoon C."/>
            <person name="Sutheeworapong S."/>
            <person name="Jenjaroenpun P."/>
            <person name="Wongsurawat T."/>
            <person name="Nookeaw I."/>
            <person name="Cheawchanlertfa P."/>
            <person name="Kosugi A."/>
            <person name="Cheevadhanarak S."/>
            <person name="Ratanakhanokchai K."/>
        </authorList>
    </citation>
    <scope>NUCLEOTIDE SEQUENCE [LARGE SCALE GENOMIC DNA]</scope>
    <source>
        <strain evidence="3 4">CT4</strain>
    </source>
</reference>
<proteinExistence type="predicted"/>
<dbReference type="RefSeq" id="WP_164880589.1">
    <property type="nucleotide sequence ID" value="NZ_CP025746.1"/>
</dbReference>
<dbReference type="KEGG" id="cmah:C1I91_19050"/>
<dbReference type="InterPro" id="IPR013495">
    <property type="entry name" value="CHP02679"/>
</dbReference>
<dbReference type="InterPro" id="IPR024466">
    <property type="entry name" value="CHP02679_N"/>
</dbReference>
<evidence type="ECO:0000259" key="2">
    <source>
        <dbReference type="Pfam" id="PF11796"/>
    </source>
</evidence>
<dbReference type="Proteomes" id="UP000286268">
    <property type="component" value="Chromosome"/>
</dbReference>
<dbReference type="InterPro" id="IPR024465">
    <property type="entry name" value="DUF2399"/>
</dbReference>
<dbReference type="AlphaFoldDB" id="A0A3R5UH35"/>